<dbReference type="AlphaFoldDB" id="A0A5B0SI37"/>
<accession>A0A5B0SI37</accession>
<dbReference type="PANTHER" id="PTHR47501">
    <property type="entry name" value="TRANSPOSASE-RELATED"/>
    <property type="match status" value="1"/>
</dbReference>
<feature type="compositionally biased region" description="Basic and acidic residues" evidence="1">
    <location>
        <begin position="151"/>
        <end position="164"/>
    </location>
</feature>
<feature type="compositionally biased region" description="Polar residues" evidence="1">
    <location>
        <begin position="77"/>
        <end position="86"/>
    </location>
</feature>
<dbReference type="EMBL" id="VDEP01000008">
    <property type="protein sequence ID" value="KAA1137477.1"/>
    <property type="molecule type" value="Genomic_DNA"/>
</dbReference>
<name>A0A5B0SI37_PUCGR</name>
<feature type="compositionally biased region" description="Acidic residues" evidence="1">
    <location>
        <begin position="138"/>
        <end position="150"/>
    </location>
</feature>
<evidence type="ECO:0000313" key="3">
    <source>
        <dbReference type="Proteomes" id="UP000325313"/>
    </source>
</evidence>
<evidence type="ECO:0000256" key="1">
    <source>
        <dbReference type="SAM" id="MobiDB-lite"/>
    </source>
</evidence>
<organism evidence="2 3">
    <name type="scientific">Puccinia graminis f. sp. tritici</name>
    <dbReference type="NCBI Taxonomy" id="56615"/>
    <lineage>
        <taxon>Eukaryota</taxon>
        <taxon>Fungi</taxon>
        <taxon>Dikarya</taxon>
        <taxon>Basidiomycota</taxon>
        <taxon>Pucciniomycotina</taxon>
        <taxon>Pucciniomycetes</taxon>
        <taxon>Pucciniales</taxon>
        <taxon>Pucciniaceae</taxon>
        <taxon>Puccinia</taxon>
    </lineage>
</organism>
<proteinExistence type="predicted"/>
<dbReference type="Proteomes" id="UP000325313">
    <property type="component" value="Unassembled WGS sequence"/>
</dbReference>
<protein>
    <recommendedName>
        <fullName evidence="4">BED-type domain-containing protein</fullName>
    </recommendedName>
</protein>
<gene>
    <name evidence="2" type="ORF">PGTUg99_019179</name>
</gene>
<reference evidence="2 3" key="1">
    <citation type="submission" date="2019-05" db="EMBL/GenBank/DDBJ databases">
        <title>Emergence of the Ug99 lineage of the wheat stem rust pathogen through somatic hybridization.</title>
        <authorList>
            <person name="Li F."/>
            <person name="Upadhyaya N.M."/>
            <person name="Sperschneider J."/>
            <person name="Matny O."/>
            <person name="Nguyen-Phuc H."/>
            <person name="Mago R."/>
            <person name="Raley C."/>
            <person name="Miller M.E."/>
            <person name="Silverstein K.A.T."/>
            <person name="Henningsen E."/>
            <person name="Hirsch C.D."/>
            <person name="Visser B."/>
            <person name="Pretorius Z.A."/>
            <person name="Steffenson B.J."/>
            <person name="Schwessinger B."/>
            <person name="Dodds P.N."/>
            <person name="Figueroa M."/>
        </authorList>
    </citation>
    <scope>NUCLEOTIDE SEQUENCE [LARGE SCALE GENOMIC DNA]</scope>
    <source>
        <strain evidence="2 3">Ug99</strain>
    </source>
</reference>
<evidence type="ECO:0008006" key="4">
    <source>
        <dbReference type="Google" id="ProtNLM"/>
    </source>
</evidence>
<feature type="compositionally biased region" description="Polar residues" evidence="1">
    <location>
        <begin position="1"/>
        <end position="40"/>
    </location>
</feature>
<feature type="region of interest" description="Disordered" evidence="1">
    <location>
        <begin position="1"/>
        <end position="164"/>
    </location>
</feature>
<dbReference type="PANTHER" id="PTHR47501:SF5">
    <property type="entry name" value="HAT C-TERMINAL DIMERISATION DOMAIN-CONTAINING PROTEIN"/>
    <property type="match status" value="1"/>
</dbReference>
<sequence>MAPEPSESNVNTGENETSDVNAGYTTDQSQNQLRRSTRASSAVLPPNMVAPSSDSRVRVNRPGGGPPKRCAAVLSSDVESVQSTASAMARSRPSKKKSRTQVYPGTEKSDKARPKPKKSKRASAASESHSKGASEPAYDYDQDSGDEDVEIQPRDVKTSSTKAAKEAETAELLRYFQTPFWKKGDAPGTALNYKCRWCQGVYRRQKLSHGNLKTHQDGSTQDDKCDKGCTSRNKAKKAGFVLPLSVAERRALEANDGGKATQQGIKGFLEYKPAFVNRVLNQLVMIWQIRQALPWSRIEDPFLRAAFRYSNSKAQLYGRRWSADESKKLYDMLKTQVFHELNNLNTQFTLIHDVWTTKGNRFAFIGAAVAFINDEWEYTVRHLTLKMIPWKHAGHLLARPIAKLLKKNQLYKKIS</sequence>
<evidence type="ECO:0000313" key="2">
    <source>
        <dbReference type="EMBL" id="KAA1137477.1"/>
    </source>
</evidence>
<comment type="caution">
    <text evidence="2">The sequence shown here is derived from an EMBL/GenBank/DDBJ whole genome shotgun (WGS) entry which is preliminary data.</text>
</comment>